<dbReference type="InterPro" id="IPR038579">
    <property type="entry name" value="Ribosomal_eS21_sf"/>
</dbReference>
<feature type="compositionally biased region" description="Basic and acidic residues" evidence="4">
    <location>
        <begin position="128"/>
        <end position="138"/>
    </location>
</feature>
<dbReference type="GO" id="GO:0006412">
    <property type="term" value="P:translation"/>
    <property type="evidence" value="ECO:0007669"/>
    <property type="project" value="InterPro"/>
</dbReference>
<dbReference type="GO" id="GO:0005840">
    <property type="term" value="C:ribosome"/>
    <property type="evidence" value="ECO:0007669"/>
    <property type="project" value="UniProtKB-KW"/>
</dbReference>
<dbReference type="AlphaFoldDB" id="A0A328EC15"/>
<evidence type="ECO:0000313" key="5">
    <source>
        <dbReference type="EMBL" id="RAL54228.1"/>
    </source>
</evidence>
<comment type="similarity">
    <text evidence="1">Belongs to the eukaryotic ribosomal protein eS21 family.</text>
</comment>
<evidence type="ECO:0000256" key="3">
    <source>
        <dbReference type="ARBA" id="ARBA00023274"/>
    </source>
</evidence>
<dbReference type="EMBL" id="NQVE01000012">
    <property type="protein sequence ID" value="RAL54228.1"/>
    <property type="molecule type" value="Genomic_DNA"/>
</dbReference>
<comment type="caution">
    <text evidence="5">The sequence shown here is derived from an EMBL/GenBank/DDBJ whole genome shotgun (WGS) entry which is preliminary data.</text>
</comment>
<sequence length="151" mass="17151">MDTKMSNSNSPRVCRFTLCPIAPEDNQAVRIKFAHLGKDGFFNKRISTVDVSASVRDRGMSDCNLDDFSSHLAVADNIQFEPFHRFWLEERPLLDALNPLEESPLLDALNPLEERFWMRKHQGNKKRRADDDAAKDDNGDAGPAPAVDMEY</sequence>
<dbReference type="Gene3D" id="3.30.1230.20">
    <property type="match status" value="1"/>
</dbReference>
<dbReference type="Pfam" id="PF01249">
    <property type="entry name" value="Ribosomal_S21e"/>
    <property type="match status" value="1"/>
</dbReference>
<feature type="compositionally biased region" description="Low complexity" evidence="4">
    <location>
        <begin position="140"/>
        <end position="151"/>
    </location>
</feature>
<reference evidence="5 6" key="1">
    <citation type="submission" date="2018-06" db="EMBL/GenBank/DDBJ databases">
        <title>The Genome of Cuscuta australis (Dodder) Provides Insight into the Evolution of Plant Parasitism.</title>
        <authorList>
            <person name="Liu H."/>
        </authorList>
    </citation>
    <scope>NUCLEOTIDE SEQUENCE [LARGE SCALE GENOMIC DNA]</scope>
    <source>
        <strain evidence="6">cv. Yunnan</strain>
        <tissue evidence="5">Vines</tissue>
    </source>
</reference>
<evidence type="ECO:0000313" key="6">
    <source>
        <dbReference type="Proteomes" id="UP000249390"/>
    </source>
</evidence>
<feature type="region of interest" description="Disordered" evidence="4">
    <location>
        <begin position="121"/>
        <end position="151"/>
    </location>
</feature>
<dbReference type="GO" id="GO:1990904">
    <property type="term" value="C:ribonucleoprotein complex"/>
    <property type="evidence" value="ECO:0007669"/>
    <property type="project" value="UniProtKB-KW"/>
</dbReference>
<dbReference type="GO" id="GO:0003735">
    <property type="term" value="F:structural constituent of ribosome"/>
    <property type="evidence" value="ECO:0007669"/>
    <property type="project" value="InterPro"/>
</dbReference>
<evidence type="ECO:0000256" key="2">
    <source>
        <dbReference type="ARBA" id="ARBA00022980"/>
    </source>
</evidence>
<keyword evidence="2" id="KW-0689">Ribosomal protein</keyword>
<dbReference type="Proteomes" id="UP000249390">
    <property type="component" value="Unassembled WGS sequence"/>
</dbReference>
<organism evidence="5 6">
    <name type="scientific">Cuscuta australis</name>
    <dbReference type="NCBI Taxonomy" id="267555"/>
    <lineage>
        <taxon>Eukaryota</taxon>
        <taxon>Viridiplantae</taxon>
        <taxon>Streptophyta</taxon>
        <taxon>Embryophyta</taxon>
        <taxon>Tracheophyta</taxon>
        <taxon>Spermatophyta</taxon>
        <taxon>Magnoliopsida</taxon>
        <taxon>eudicotyledons</taxon>
        <taxon>Gunneridae</taxon>
        <taxon>Pentapetalae</taxon>
        <taxon>asterids</taxon>
        <taxon>lamiids</taxon>
        <taxon>Solanales</taxon>
        <taxon>Convolvulaceae</taxon>
        <taxon>Cuscuteae</taxon>
        <taxon>Cuscuta</taxon>
        <taxon>Cuscuta subgen. Grammica</taxon>
        <taxon>Cuscuta sect. Cleistogrammica</taxon>
    </lineage>
</organism>
<evidence type="ECO:0000256" key="4">
    <source>
        <dbReference type="SAM" id="MobiDB-lite"/>
    </source>
</evidence>
<proteinExistence type="inferred from homology"/>
<accession>A0A328EC15</accession>
<keyword evidence="3" id="KW-0687">Ribonucleoprotein</keyword>
<name>A0A328EC15_9ASTE</name>
<evidence type="ECO:0000256" key="1">
    <source>
        <dbReference type="ARBA" id="ARBA00010228"/>
    </source>
</evidence>
<protein>
    <submittedName>
        <fullName evidence="5">Uncharacterized protein</fullName>
    </submittedName>
</protein>
<gene>
    <name evidence="5" type="ORF">DM860_018208</name>
</gene>
<keyword evidence="6" id="KW-1185">Reference proteome</keyword>
<dbReference type="InterPro" id="IPR001931">
    <property type="entry name" value="Ribosomal_eS21"/>
</dbReference>